<accession>A0A6J6CEK5</accession>
<proteinExistence type="predicted"/>
<dbReference type="EMBL" id="CAEZSV010000045">
    <property type="protein sequence ID" value="CAB4549734.1"/>
    <property type="molecule type" value="Genomic_DNA"/>
</dbReference>
<organism evidence="1">
    <name type="scientific">freshwater metagenome</name>
    <dbReference type="NCBI Taxonomy" id="449393"/>
    <lineage>
        <taxon>unclassified sequences</taxon>
        <taxon>metagenomes</taxon>
        <taxon>ecological metagenomes</taxon>
    </lineage>
</organism>
<dbReference type="Gene3D" id="2.120.10.70">
    <property type="entry name" value="Fucose-specific lectin"/>
    <property type="match status" value="1"/>
</dbReference>
<dbReference type="AlphaFoldDB" id="A0A6J6CEK5"/>
<dbReference type="InterPro" id="IPR036116">
    <property type="entry name" value="FN3_sf"/>
</dbReference>
<sequence length="796" mass="86833">MRLKSLSVSLLLVISSWLAPGAITAPAQALSVRSIPGNWDVTYASSSPTQGPSTIAFDETGRDVLSTFNVSFISESRQQWPEDAKKAFLRATKIWSYLFPSPVPIDVEAYWSPLEPGILGSARPGGARGGGYFQDFAGAPEKKLWYPAALANSINRDKKDLDDLNPEITARFNSNSLYVSWYFGQDAKPGVRQYDFVTAVLHELGHGLGFISQETYNERLKTFSNNNPTIFSGFVTNSSDRRLSDIPSTDTSFATYVTSDLFWIGENGKAANQNSKIKLFTPSEYKSGSSVSHIDDALYPKTAANGLMSSSISIQQAIHDPGPIALAMLEDMRGKTPESQLTSVQNLRGIAGNKSVTLFFDAPEQSIRQEIASYTVKIYPSNKVVTTTKSPFTIEKLDAGLPYYFGVTPNSASIAGPEVKTSIIVPESVWAVSALDKSADGQYLAHGQFRGSPAVVYSSSSSGDLYLSLFDGKKWNRTTVDGNSTKSGRRTNNLNGAMSLCTTGKGKSERLQIFYTDTVEKDLLRAEYDGKKFTFQTVDGDGEYVQDYRESLRVRTASNVAVTNACAATPLGLQVFYRDESQGILLGATLSNKKWRYEIVDGDSLLGGRTEGDVAFHLAAVAVGKKVHLLYDSVIAAPNKIVAQGDVRYAMRTSISPEDWQYSTVDLGRRESPIAGFDVALSVTGEKIMAAWLGTSSTSPGQADRIRWMDLNDPTSLVEEKLNVAPKSPIAISEKSVLYGCEDRLCNFDLATRKSKLASEQSTAKTSKLAWITLKQEGYALANVSGKLSLLKRPEF</sequence>
<protein>
    <submittedName>
        <fullName evidence="1">Unannotated protein</fullName>
    </submittedName>
</protein>
<gene>
    <name evidence="1" type="ORF">UFOPK1506_00367</name>
</gene>
<name>A0A6J6CEK5_9ZZZZ</name>
<dbReference type="SUPFAM" id="SSF49265">
    <property type="entry name" value="Fibronectin type III"/>
    <property type="match status" value="1"/>
</dbReference>
<evidence type="ECO:0000313" key="1">
    <source>
        <dbReference type="EMBL" id="CAB4549734.1"/>
    </source>
</evidence>
<reference evidence="1" key="1">
    <citation type="submission" date="2020-05" db="EMBL/GenBank/DDBJ databases">
        <authorList>
            <person name="Chiriac C."/>
            <person name="Salcher M."/>
            <person name="Ghai R."/>
            <person name="Kavagutti S V."/>
        </authorList>
    </citation>
    <scope>NUCLEOTIDE SEQUENCE</scope>
</reference>